<evidence type="ECO:0000256" key="3">
    <source>
        <dbReference type="ARBA" id="ARBA00022806"/>
    </source>
</evidence>
<dbReference type="InterPro" id="IPR050534">
    <property type="entry name" value="Coronavir_polyprotein_1ab"/>
</dbReference>
<dbReference type="NCBIfam" id="TIGR03491">
    <property type="entry name" value="TM0106 family RecB-like putative nuclease"/>
    <property type="match status" value="1"/>
</dbReference>
<evidence type="ECO:0000256" key="1">
    <source>
        <dbReference type="ARBA" id="ARBA00022741"/>
    </source>
</evidence>
<reference evidence="7 8" key="1">
    <citation type="submission" date="2018-06" db="EMBL/GenBank/DDBJ databases">
        <title>Genomic Encyclopedia of Archaeal and Bacterial Type Strains, Phase II (KMG-II): from individual species to whole genera.</title>
        <authorList>
            <person name="Goeker M."/>
        </authorList>
    </citation>
    <scope>NUCLEOTIDE SEQUENCE [LARGE SCALE GENOMIC DNA]</scope>
    <source>
        <strain evidence="7 8">DSM 25663</strain>
    </source>
</reference>
<dbReference type="PANTHER" id="PTHR43788">
    <property type="entry name" value="DNA2/NAM7 HELICASE FAMILY MEMBER"/>
    <property type="match status" value="1"/>
</dbReference>
<dbReference type="AlphaFoldDB" id="A0A328YKA8"/>
<dbReference type="Pfam" id="PF13604">
    <property type="entry name" value="AAA_30"/>
    <property type="match status" value="1"/>
</dbReference>
<dbReference type="EMBL" id="QLSZ01000003">
    <property type="protein sequence ID" value="RAR73744.1"/>
    <property type="molecule type" value="Genomic_DNA"/>
</dbReference>
<dbReference type="RefSeq" id="WP_112112548.1">
    <property type="nucleotide sequence ID" value="NZ_QLSZ01000003.1"/>
</dbReference>
<evidence type="ECO:0000313" key="8">
    <source>
        <dbReference type="Proteomes" id="UP000248840"/>
    </source>
</evidence>
<dbReference type="InterPro" id="IPR019993">
    <property type="entry name" value="RecB_nuclease_TM0106_put"/>
</dbReference>
<dbReference type="CDD" id="cd18808">
    <property type="entry name" value="SF1_C_Upf1"/>
    <property type="match status" value="1"/>
</dbReference>
<dbReference type="Pfam" id="PF13087">
    <property type="entry name" value="AAA_12"/>
    <property type="match status" value="1"/>
</dbReference>
<evidence type="ECO:0000259" key="6">
    <source>
        <dbReference type="Pfam" id="PF13482"/>
    </source>
</evidence>
<dbReference type="PANTHER" id="PTHR43788:SF8">
    <property type="entry name" value="DNA-BINDING PROTEIN SMUBP-2"/>
    <property type="match status" value="1"/>
</dbReference>
<comment type="caution">
    <text evidence="7">The sequence shown here is derived from an EMBL/GenBank/DDBJ whole genome shotgun (WGS) entry which is preliminary data.</text>
</comment>
<feature type="domain" description="DNA2/NAM7 helicase-like C-terminal" evidence="5">
    <location>
        <begin position="897"/>
        <end position="1092"/>
    </location>
</feature>
<protein>
    <submittedName>
        <fullName evidence="7">Uncharacterized protein</fullName>
    </submittedName>
</protein>
<evidence type="ECO:0000256" key="2">
    <source>
        <dbReference type="ARBA" id="ARBA00022801"/>
    </source>
</evidence>
<feature type="domain" description="YprB ribonuclease H-like" evidence="6">
    <location>
        <begin position="316"/>
        <end position="494"/>
    </location>
</feature>
<evidence type="ECO:0000313" key="7">
    <source>
        <dbReference type="EMBL" id="RAR73744.1"/>
    </source>
</evidence>
<dbReference type="InterPro" id="IPR041679">
    <property type="entry name" value="DNA2/NAM7-like_C"/>
</dbReference>
<sequence length="1122" mass="127811">MKKVNNTIIFSPSDLANHISCKHLTNLNKKAALGELKKPIYSNRVLDMLRERGLNFEQEFLSQLRAQGKSIVEINQENSNAEQDTISAMENGIDVIYQARLVENGIWGGWADFILKVDTPSKLGNWSYEVLDTKLATETRAGTILQIALYSEKIGSIQGQMPEKMWVQNPEGKIEYRVDDYISFVRLAKKRLLEAIKNEITTYPEPITHCDICNWWEECNKKRRQDDHLGFVAGMGTAQIKEIKNQQIHTLKEFANWDIPNDFVPMKGAVDTYQKLKEQARVQYKGREESRNIYETLNIEPNKGFNKLPEPTKQDIYLDLEGDPMIEPGGLEYLFGWYCEGKYYPIWAKNEEEEKSAFEKFVSFTINKLVEEPNLHIYHYAPYETTAFKRLMSKYATCETEIDSFLRAGKFIDLYGIVRQSVRASVEKYSIKDLEKFFGYTREMELRTLSKLKAEYEFLLETQNLHDATKDMIEGIQLYNQDDCVSTYHLHVWLEELRASLIANGTEITRPEIVDGEASEGINAHMERIKPIFDALMDGVSENSSERITSIDKAKFILAHMLNWYRREKKSFWWEYFRLLSMPADELIEERAALSYLQFTGQSEKVKSSLVETYTFPNQESDIKKNAKIKNQDGESAGIVDSIDLIRREVKIKKGIAKAGQHPIAIFPFEDFPTTDKENAIIEMAEWIVENGFESDLPNYRAARDLLLRNIPRTNGVVNNSGNTLELATDWSLKLDNSILSIQGPPGTGKSYTASNMIIKLIQENKKIGVTALSHKVITGLLEKIQSEADKIGLRINMIQKVSSGVEEDNPWQTFSDNTKMLSQLDTANVVAGTSFMWSTANYNDTVDYLFVDEAGQLALIDTLAISKSTKNIILLGDPQQLQQPQQGVHPEGTEVSALEHIINGRQTIAPEQGVFLEETWRMHPTICDFDSEIFYENKLHARDQLRNQSIIGNTKFAGSGLFHVSVNVNHKGNTNSSQEEVDTIIKIVNELTKGDIKWNNSENRQTVLTKKDIKVISPYNAQVQRIVEQVEGISVGTVDKFQGQEAPVIIYSVATSSPEDAPRGMDFLYSPNRFNVAVSRAKAIFIMVANDSIFEPDCKSPKQIKLANPFCRFKELAQCIF</sequence>
<name>A0A328YKA8_9FLAO</name>
<evidence type="ECO:0000259" key="5">
    <source>
        <dbReference type="Pfam" id="PF13087"/>
    </source>
</evidence>
<dbReference type="GO" id="GO:0016787">
    <property type="term" value="F:hydrolase activity"/>
    <property type="evidence" value="ECO:0007669"/>
    <property type="project" value="UniProtKB-KW"/>
</dbReference>
<dbReference type="GO" id="GO:0043139">
    <property type="term" value="F:5'-3' DNA helicase activity"/>
    <property type="evidence" value="ECO:0007669"/>
    <property type="project" value="TreeGrafter"/>
</dbReference>
<gene>
    <name evidence="7" type="ORF">CLV55_10363</name>
</gene>
<accession>A0A328YKA8</accession>
<dbReference type="InterPro" id="IPR027417">
    <property type="entry name" value="P-loop_NTPase"/>
</dbReference>
<dbReference type="OrthoDB" id="9757917at2"/>
<dbReference type="Pfam" id="PF13482">
    <property type="entry name" value="RNase_H_2"/>
    <property type="match status" value="1"/>
</dbReference>
<dbReference type="SUPFAM" id="SSF52540">
    <property type="entry name" value="P-loop containing nucleoside triphosphate hydrolases"/>
    <property type="match status" value="1"/>
</dbReference>
<dbReference type="InterPro" id="IPR047187">
    <property type="entry name" value="SF1_C_Upf1"/>
</dbReference>
<keyword evidence="3" id="KW-0347">Helicase</keyword>
<organism evidence="7 8">
    <name type="scientific">Flavobacterium aciduliphilum</name>
    <dbReference type="NCBI Taxonomy" id="1101402"/>
    <lineage>
        <taxon>Bacteria</taxon>
        <taxon>Pseudomonadati</taxon>
        <taxon>Bacteroidota</taxon>
        <taxon>Flavobacteriia</taxon>
        <taxon>Flavobacteriales</taxon>
        <taxon>Flavobacteriaceae</taxon>
        <taxon>Flavobacterium</taxon>
    </lineage>
</organism>
<dbReference type="GO" id="GO:0005524">
    <property type="term" value="F:ATP binding"/>
    <property type="evidence" value="ECO:0007669"/>
    <property type="project" value="UniProtKB-KW"/>
</dbReference>
<keyword evidence="2" id="KW-0378">Hydrolase</keyword>
<keyword evidence="4" id="KW-0067">ATP-binding</keyword>
<dbReference type="Gene3D" id="3.40.50.300">
    <property type="entry name" value="P-loop containing nucleotide triphosphate hydrolases"/>
    <property type="match status" value="2"/>
</dbReference>
<proteinExistence type="predicted"/>
<evidence type="ECO:0000256" key="4">
    <source>
        <dbReference type="ARBA" id="ARBA00022840"/>
    </source>
</evidence>
<dbReference type="Proteomes" id="UP000248840">
    <property type="component" value="Unassembled WGS sequence"/>
</dbReference>
<keyword evidence="1" id="KW-0547">Nucleotide-binding</keyword>
<dbReference type="InterPro" id="IPR038720">
    <property type="entry name" value="YprB_RNase_H-like_dom"/>
</dbReference>
<keyword evidence="8" id="KW-1185">Reference proteome</keyword>